<dbReference type="AlphaFoldDB" id="A0A2P6NIS6"/>
<feature type="transmembrane region" description="Helical" evidence="6">
    <location>
        <begin position="86"/>
        <end position="103"/>
    </location>
</feature>
<evidence type="ECO:0000256" key="5">
    <source>
        <dbReference type="SAM" id="MobiDB-lite"/>
    </source>
</evidence>
<dbReference type="Proteomes" id="UP000241769">
    <property type="component" value="Unassembled WGS sequence"/>
</dbReference>
<comment type="caution">
    <text evidence="7">The sequence shown here is derived from an EMBL/GenBank/DDBJ whole genome shotgun (WGS) entry which is preliminary data.</text>
</comment>
<keyword evidence="2 6" id="KW-0812">Transmembrane</keyword>
<dbReference type="GO" id="GO:0005886">
    <property type="term" value="C:plasma membrane"/>
    <property type="evidence" value="ECO:0007669"/>
    <property type="project" value="TreeGrafter"/>
</dbReference>
<accession>A0A2P6NIS6</accession>
<evidence type="ECO:0000256" key="2">
    <source>
        <dbReference type="ARBA" id="ARBA00022692"/>
    </source>
</evidence>
<dbReference type="FunCoup" id="A0A2P6NIS6">
    <property type="interactions" value="11"/>
</dbReference>
<dbReference type="InterPro" id="IPR003689">
    <property type="entry name" value="ZIP"/>
</dbReference>
<feature type="region of interest" description="Disordered" evidence="5">
    <location>
        <begin position="159"/>
        <end position="188"/>
    </location>
</feature>
<feature type="transmembrane region" description="Helical" evidence="6">
    <location>
        <begin position="12"/>
        <end position="31"/>
    </location>
</feature>
<dbReference type="Pfam" id="PF02535">
    <property type="entry name" value="Zip"/>
    <property type="match status" value="1"/>
</dbReference>
<name>A0A2P6NIS6_9EUKA</name>
<sequence length="383" mass="42693">MVEADWLTTREAIAKEIAVVILLFSSFFVAISPRLISWKVNAIFFSCLNCLAAGVVLGTAFSHMLPSAIGSFDTYFENKSEKLQEYPWASLFCVFTLMGLICLDKLFAGAHTHDIEEIQIVRERRHTVLVTPAQLAKHKSQVDAMDLLNKYCEGSEPVRQSRVSFRPMSKRAQSKLPSDNKRRSKSMGSVGMEQVKLMSDYDDDVQSCQEEEISCDHKYEVERYQYDDPADDHKTKVAQAYIFLLAISLHSMFEGMGLGAQTDFSEVAGMLLAVFSHKWLEAFALGCSLHYAGIATRSMIAFLCAYSITTPLGIIVGMIIGNVTGEGYFLATGVLVSMASGSFLYVSLIELIPSEFNKHGWLKTKLFVTWTGWAFMTAMAAFV</sequence>
<evidence type="ECO:0000256" key="6">
    <source>
        <dbReference type="SAM" id="Phobius"/>
    </source>
</evidence>
<comment type="subcellular location">
    <subcellularLocation>
        <location evidence="1">Membrane</location>
        <topology evidence="1">Multi-pass membrane protein</topology>
    </subcellularLocation>
</comment>
<keyword evidence="3 6" id="KW-1133">Transmembrane helix</keyword>
<evidence type="ECO:0000313" key="8">
    <source>
        <dbReference type="Proteomes" id="UP000241769"/>
    </source>
</evidence>
<dbReference type="OrthoDB" id="448280at2759"/>
<keyword evidence="4 6" id="KW-0472">Membrane</keyword>
<dbReference type="PANTHER" id="PTHR11040">
    <property type="entry name" value="ZINC/IRON TRANSPORTER"/>
    <property type="match status" value="1"/>
</dbReference>
<dbReference type="EMBL" id="MDYQ01000074">
    <property type="protein sequence ID" value="PRP83868.1"/>
    <property type="molecule type" value="Genomic_DNA"/>
</dbReference>
<feature type="transmembrane region" description="Helical" evidence="6">
    <location>
        <begin position="43"/>
        <end position="66"/>
    </location>
</feature>
<dbReference type="STRING" id="1890364.A0A2P6NIS6"/>
<protein>
    <submittedName>
        <fullName evidence="7">Zinc/iron permease</fullName>
    </submittedName>
</protein>
<evidence type="ECO:0000256" key="3">
    <source>
        <dbReference type="ARBA" id="ARBA00022989"/>
    </source>
</evidence>
<dbReference type="PANTHER" id="PTHR11040:SF44">
    <property type="entry name" value="PROTEIN ZNTC-RELATED"/>
    <property type="match status" value="1"/>
</dbReference>
<dbReference type="GO" id="GO:0005385">
    <property type="term" value="F:zinc ion transmembrane transporter activity"/>
    <property type="evidence" value="ECO:0007669"/>
    <property type="project" value="TreeGrafter"/>
</dbReference>
<feature type="transmembrane region" description="Helical" evidence="6">
    <location>
        <begin position="327"/>
        <end position="352"/>
    </location>
</feature>
<evidence type="ECO:0000256" key="1">
    <source>
        <dbReference type="ARBA" id="ARBA00004141"/>
    </source>
</evidence>
<proteinExistence type="predicted"/>
<feature type="transmembrane region" description="Helical" evidence="6">
    <location>
        <begin position="299"/>
        <end position="321"/>
    </location>
</feature>
<reference evidence="7 8" key="1">
    <citation type="journal article" date="2018" name="Genome Biol. Evol.">
        <title>Multiple Roots of Fruiting Body Formation in Amoebozoa.</title>
        <authorList>
            <person name="Hillmann F."/>
            <person name="Forbes G."/>
            <person name="Novohradska S."/>
            <person name="Ferling I."/>
            <person name="Riege K."/>
            <person name="Groth M."/>
            <person name="Westermann M."/>
            <person name="Marz M."/>
            <person name="Spaller T."/>
            <person name="Winckler T."/>
            <person name="Schaap P."/>
            <person name="Glockner G."/>
        </authorList>
    </citation>
    <scope>NUCLEOTIDE SEQUENCE [LARGE SCALE GENOMIC DNA]</scope>
    <source>
        <strain evidence="7 8">Jena</strain>
    </source>
</reference>
<organism evidence="7 8">
    <name type="scientific">Planoprotostelium fungivorum</name>
    <dbReference type="NCBI Taxonomy" id="1890364"/>
    <lineage>
        <taxon>Eukaryota</taxon>
        <taxon>Amoebozoa</taxon>
        <taxon>Evosea</taxon>
        <taxon>Variosea</taxon>
        <taxon>Cavosteliida</taxon>
        <taxon>Cavosteliaceae</taxon>
        <taxon>Planoprotostelium</taxon>
    </lineage>
</organism>
<feature type="transmembrane region" description="Helical" evidence="6">
    <location>
        <begin position="240"/>
        <end position="261"/>
    </location>
</feature>
<evidence type="ECO:0000313" key="7">
    <source>
        <dbReference type="EMBL" id="PRP83868.1"/>
    </source>
</evidence>
<dbReference type="InParanoid" id="A0A2P6NIS6"/>
<evidence type="ECO:0000256" key="4">
    <source>
        <dbReference type="ARBA" id="ARBA00023136"/>
    </source>
</evidence>
<keyword evidence="8" id="KW-1185">Reference proteome</keyword>
<gene>
    <name evidence="7" type="ORF">PROFUN_08899</name>
</gene>